<name>I0YR61_COCSC</name>
<dbReference type="AlphaFoldDB" id="I0YR61"/>
<protein>
    <recommendedName>
        <fullName evidence="10">Digalactosyldiacylglycerol synthase</fullName>
    </recommendedName>
</protein>
<dbReference type="STRING" id="574566.I0YR61"/>
<keyword evidence="4" id="KW-0150">Chloroplast</keyword>
<dbReference type="RefSeq" id="XP_005645424.1">
    <property type="nucleotide sequence ID" value="XM_005645367.1"/>
</dbReference>
<organism evidence="8 9">
    <name type="scientific">Coccomyxa subellipsoidea (strain C-169)</name>
    <name type="common">Green microalga</name>
    <dbReference type="NCBI Taxonomy" id="574566"/>
    <lineage>
        <taxon>Eukaryota</taxon>
        <taxon>Viridiplantae</taxon>
        <taxon>Chlorophyta</taxon>
        <taxon>core chlorophytes</taxon>
        <taxon>Trebouxiophyceae</taxon>
        <taxon>Trebouxiophyceae incertae sedis</taxon>
        <taxon>Coccomyxaceae</taxon>
        <taxon>Coccomyxa</taxon>
        <taxon>Coccomyxa subellipsoidea</taxon>
    </lineage>
</organism>
<gene>
    <name evidence="8" type="ORF">COCSUDRAFT_2635</name>
</gene>
<dbReference type="SUPFAM" id="SSF53756">
    <property type="entry name" value="UDP-Glycosyltransferase/glycogen phosphorylase"/>
    <property type="match status" value="1"/>
</dbReference>
<dbReference type="GeneID" id="17038859"/>
<evidence type="ECO:0000313" key="8">
    <source>
        <dbReference type="EMBL" id="EIE20880.1"/>
    </source>
</evidence>
<accession>I0YR61</accession>
<evidence type="ECO:0000256" key="5">
    <source>
        <dbReference type="ARBA" id="ARBA00022640"/>
    </source>
</evidence>
<keyword evidence="9" id="KW-1185">Reference proteome</keyword>
<evidence type="ECO:0000256" key="1">
    <source>
        <dbReference type="ARBA" id="ARBA00004229"/>
    </source>
</evidence>
<evidence type="ECO:0000313" key="9">
    <source>
        <dbReference type="Proteomes" id="UP000007264"/>
    </source>
</evidence>
<evidence type="ECO:0000256" key="7">
    <source>
        <dbReference type="ARBA" id="ARBA00023136"/>
    </source>
</evidence>
<dbReference type="KEGG" id="csl:COCSUDRAFT_2635"/>
<dbReference type="GO" id="GO:0046481">
    <property type="term" value="F:digalactosyldiacylglycerol synthase activity"/>
    <property type="evidence" value="ECO:0007669"/>
    <property type="project" value="InterPro"/>
</dbReference>
<feature type="non-terminal residue" evidence="8">
    <location>
        <position position="1"/>
    </location>
</feature>
<feature type="non-terminal residue" evidence="8">
    <location>
        <position position="396"/>
    </location>
</feature>
<evidence type="ECO:0008006" key="10">
    <source>
        <dbReference type="Google" id="ProtNLM"/>
    </source>
</evidence>
<dbReference type="GO" id="GO:0009707">
    <property type="term" value="C:chloroplast outer membrane"/>
    <property type="evidence" value="ECO:0007669"/>
    <property type="project" value="TreeGrafter"/>
</dbReference>
<comment type="caution">
    <text evidence="8">The sequence shown here is derived from an EMBL/GenBank/DDBJ whole genome shotgun (WGS) entry which is preliminary data.</text>
</comment>
<dbReference type="EMBL" id="AGSI01000014">
    <property type="protein sequence ID" value="EIE20880.1"/>
    <property type="molecule type" value="Genomic_DNA"/>
</dbReference>
<dbReference type="Pfam" id="PF13692">
    <property type="entry name" value="Glyco_trans_1_4"/>
    <property type="match status" value="1"/>
</dbReference>
<keyword evidence="6" id="KW-0808">Transferase</keyword>
<dbReference type="PANTHER" id="PTHR46132:SF1">
    <property type="entry name" value="DIGALACTOSYLDIACYLGLYCEROL SYNTHASE 2, CHLOROPLASTIC"/>
    <property type="match status" value="1"/>
</dbReference>
<comment type="subcellular location">
    <subcellularLocation>
        <location evidence="2">Membrane</location>
    </subcellularLocation>
    <subcellularLocation>
        <location evidence="1">Plastid</location>
        <location evidence="1">Chloroplast</location>
    </subcellularLocation>
</comment>
<dbReference type="InterPro" id="IPR044525">
    <property type="entry name" value="DGDG1/2"/>
</dbReference>
<evidence type="ECO:0000256" key="4">
    <source>
        <dbReference type="ARBA" id="ARBA00022528"/>
    </source>
</evidence>
<evidence type="ECO:0000256" key="2">
    <source>
        <dbReference type="ARBA" id="ARBA00004370"/>
    </source>
</evidence>
<keyword evidence="5" id="KW-0934">Plastid</keyword>
<dbReference type="Gene3D" id="3.40.50.2000">
    <property type="entry name" value="Glycogen Phosphorylase B"/>
    <property type="match status" value="1"/>
</dbReference>
<evidence type="ECO:0000256" key="6">
    <source>
        <dbReference type="ARBA" id="ARBA00022679"/>
    </source>
</evidence>
<sequence length="396" mass="44474">RHVAIVSTATIPWMTGTAVNPLLRAAYMAHCTDLKVTFVVPWLARCDQDTVFPNNLSFEAPHQQEVCMREWVKQRTGLSPEFDIVWYPGRYDRTMLGIFPVGDLTRVVMECKADVVILEEPEHLTWFHHGPRWTERFNHVVGIIHTSYRELSRRNAGIVMYGISTVFNSLLCAIHCHKATRPVFLDQVVKLSDTVQQFPRSVTMCVHGAAPSFVQAGAAKAAPTEGGKRFSKGAYFLGKIVYGKGWEELLALLDFHQRHTKDKQTSHPTIDAYGSGEAFESVRRKAEKLNLSINFLGRKDHLDPAIQDYQVFINASTSDVVATTSMEALAMGKWLICAKHPCNAFVSTFSNCLVYSSPAQFSDHIEHALKQEPPPLSADELRNLGWEAATERMLDA</sequence>
<dbReference type="PANTHER" id="PTHR46132">
    <property type="entry name" value="DIGALACTOSYLDIACYLGLYCEROL SYNTHASE 2, CHLOROPLASTIC"/>
    <property type="match status" value="1"/>
</dbReference>
<evidence type="ECO:0000256" key="3">
    <source>
        <dbReference type="ARBA" id="ARBA00009481"/>
    </source>
</evidence>
<reference evidence="8 9" key="1">
    <citation type="journal article" date="2012" name="Genome Biol.">
        <title>The genome of the polar eukaryotic microalga coccomyxa subellipsoidea reveals traits of cold adaptation.</title>
        <authorList>
            <person name="Blanc G."/>
            <person name="Agarkova I."/>
            <person name="Grimwood J."/>
            <person name="Kuo A."/>
            <person name="Brueggeman A."/>
            <person name="Dunigan D."/>
            <person name="Gurnon J."/>
            <person name="Ladunga I."/>
            <person name="Lindquist E."/>
            <person name="Lucas S."/>
            <person name="Pangilinan J."/>
            <person name="Proschold T."/>
            <person name="Salamov A."/>
            <person name="Schmutz J."/>
            <person name="Weeks D."/>
            <person name="Yamada T."/>
            <person name="Claverie J.M."/>
            <person name="Grigoriev I."/>
            <person name="Van Etten J."/>
            <person name="Lomsadze A."/>
            <person name="Borodovsky M."/>
        </authorList>
    </citation>
    <scope>NUCLEOTIDE SEQUENCE [LARGE SCALE GENOMIC DNA]</scope>
    <source>
        <strain evidence="8 9">C-169</strain>
    </source>
</reference>
<dbReference type="GO" id="GO:0019375">
    <property type="term" value="P:galactolipid biosynthetic process"/>
    <property type="evidence" value="ECO:0007669"/>
    <property type="project" value="TreeGrafter"/>
</dbReference>
<dbReference type="CDD" id="cd01635">
    <property type="entry name" value="Glycosyltransferase_GTB-type"/>
    <property type="match status" value="1"/>
</dbReference>
<proteinExistence type="inferred from homology"/>
<keyword evidence="7" id="KW-0472">Membrane</keyword>
<comment type="similarity">
    <text evidence="3">Belongs to the glycosyltransferase group 1 family. Glycosyltransferase 4 subfamily.</text>
</comment>
<dbReference type="Proteomes" id="UP000007264">
    <property type="component" value="Unassembled WGS sequence"/>
</dbReference>
<dbReference type="OrthoDB" id="44480at2759"/>
<dbReference type="eggNOG" id="ENOG502QQ73">
    <property type="taxonomic scope" value="Eukaryota"/>
</dbReference>